<name>A0A858R994_9PROT</name>
<gene>
    <name evidence="3" type="ORF">HHL28_12045</name>
</gene>
<feature type="chain" id="PRO_5032510712" description="Surface antigen domain-containing protein" evidence="2">
    <location>
        <begin position="19"/>
        <end position="149"/>
    </location>
</feature>
<dbReference type="EMBL" id="CP051775">
    <property type="protein sequence ID" value="QJE73723.1"/>
    <property type="molecule type" value="Genomic_DNA"/>
</dbReference>
<sequence>MIRRALPLLASLALAACAAQKAPDAPPPAPAAPPEPTSISLTQQERDAIAAALKDMGAKPVDTPVAWATPAASGSVKVLRDGFDIQNRPCREFHSLVVQGKLYQHSTAFLCRQPDGAWEVVQAREYPTYRHDKSVPGSRPTPVSAAPAS</sequence>
<keyword evidence="2" id="KW-0732">Signal</keyword>
<reference evidence="3" key="1">
    <citation type="submission" date="2020-04" db="EMBL/GenBank/DDBJ databases">
        <title>A desert anoxygenic phototrophic bacterium fixes CO2 using RubisCO under aerobic conditions.</title>
        <authorList>
            <person name="Tang K."/>
        </authorList>
    </citation>
    <scope>NUCLEOTIDE SEQUENCE [LARGE SCALE GENOMIC DNA]</scope>
    <source>
        <strain evidence="3">MIMtkB3</strain>
    </source>
</reference>
<evidence type="ECO:0008006" key="5">
    <source>
        <dbReference type="Google" id="ProtNLM"/>
    </source>
</evidence>
<evidence type="ECO:0000313" key="4">
    <source>
        <dbReference type="Proteomes" id="UP000501891"/>
    </source>
</evidence>
<dbReference type="Proteomes" id="UP000501891">
    <property type="component" value="Chromosome"/>
</dbReference>
<dbReference type="KEGG" id="acru:HHL28_12045"/>
<feature type="region of interest" description="Disordered" evidence="1">
    <location>
        <begin position="130"/>
        <end position="149"/>
    </location>
</feature>
<dbReference type="PROSITE" id="PS51257">
    <property type="entry name" value="PROKAR_LIPOPROTEIN"/>
    <property type="match status" value="1"/>
</dbReference>
<accession>A0A858R994</accession>
<proteinExistence type="predicted"/>
<organism evidence="3 4">
    <name type="scientific">Aerophototrophica crusticola</name>
    <dbReference type="NCBI Taxonomy" id="1709002"/>
    <lineage>
        <taxon>Bacteria</taxon>
        <taxon>Pseudomonadati</taxon>
        <taxon>Pseudomonadota</taxon>
        <taxon>Alphaproteobacteria</taxon>
        <taxon>Rhodospirillales</taxon>
        <taxon>Rhodospirillaceae</taxon>
        <taxon>Aerophototrophica</taxon>
    </lineage>
</organism>
<evidence type="ECO:0000256" key="1">
    <source>
        <dbReference type="SAM" id="MobiDB-lite"/>
    </source>
</evidence>
<evidence type="ECO:0000313" key="3">
    <source>
        <dbReference type="EMBL" id="QJE73723.1"/>
    </source>
</evidence>
<protein>
    <recommendedName>
        <fullName evidence="5">Surface antigen domain-containing protein</fullName>
    </recommendedName>
</protein>
<feature type="signal peptide" evidence="2">
    <location>
        <begin position="1"/>
        <end position="18"/>
    </location>
</feature>
<keyword evidence="4" id="KW-1185">Reference proteome</keyword>
<evidence type="ECO:0000256" key="2">
    <source>
        <dbReference type="SAM" id="SignalP"/>
    </source>
</evidence>
<dbReference type="AlphaFoldDB" id="A0A858R994"/>